<evidence type="ECO:0000313" key="3">
    <source>
        <dbReference type="Proteomes" id="UP000267821"/>
    </source>
</evidence>
<protein>
    <submittedName>
        <fullName evidence="2">Uncharacterized protein</fullName>
    </submittedName>
</protein>
<dbReference type="Proteomes" id="UP000267821">
    <property type="component" value="Unassembled WGS sequence"/>
</dbReference>
<keyword evidence="1" id="KW-0812">Transmembrane</keyword>
<keyword evidence="3" id="KW-1185">Reference proteome</keyword>
<sequence length="64" mass="6902">MSLTKIRIWYGKPLSPGLMSVTILGILVPGQIFICKSLALTVRIATSYLDKNQYGCGGNTPSSQ</sequence>
<dbReference type="EMBL" id="ML121556">
    <property type="protein sequence ID" value="RPB21919.1"/>
    <property type="molecule type" value="Genomic_DNA"/>
</dbReference>
<organism evidence="2 3">
    <name type="scientific">Terfezia boudieri ATCC MYA-4762</name>
    <dbReference type="NCBI Taxonomy" id="1051890"/>
    <lineage>
        <taxon>Eukaryota</taxon>
        <taxon>Fungi</taxon>
        <taxon>Dikarya</taxon>
        <taxon>Ascomycota</taxon>
        <taxon>Pezizomycotina</taxon>
        <taxon>Pezizomycetes</taxon>
        <taxon>Pezizales</taxon>
        <taxon>Pezizaceae</taxon>
        <taxon>Terfezia</taxon>
    </lineage>
</organism>
<keyword evidence="1" id="KW-0472">Membrane</keyword>
<gene>
    <name evidence="2" type="ORF">L211DRAFT_410816</name>
</gene>
<evidence type="ECO:0000256" key="1">
    <source>
        <dbReference type="SAM" id="Phobius"/>
    </source>
</evidence>
<accession>A0A3N4LKC7</accession>
<dbReference type="InParanoid" id="A0A3N4LKC7"/>
<proteinExistence type="predicted"/>
<feature type="transmembrane region" description="Helical" evidence="1">
    <location>
        <begin position="20"/>
        <end position="42"/>
    </location>
</feature>
<name>A0A3N4LKC7_9PEZI</name>
<evidence type="ECO:0000313" key="2">
    <source>
        <dbReference type="EMBL" id="RPB21919.1"/>
    </source>
</evidence>
<keyword evidence="1" id="KW-1133">Transmembrane helix</keyword>
<dbReference type="AlphaFoldDB" id="A0A3N4LKC7"/>
<reference evidence="2 3" key="1">
    <citation type="journal article" date="2018" name="Nat. Ecol. Evol.">
        <title>Pezizomycetes genomes reveal the molecular basis of ectomycorrhizal truffle lifestyle.</title>
        <authorList>
            <person name="Murat C."/>
            <person name="Payen T."/>
            <person name="Noel B."/>
            <person name="Kuo A."/>
            <person name="Morin E."/>
            <person name="Chen J."/>
            <person name="Kohler A."/>
            <person name="Krizsan K."/>
            <person name="Balestrini R."/>
            <person name="Da Silva C."/>
            <person name="Montanini B."/>
            <person name="Hainaut M."/>
            <person name="Levati E."/>
            <person name="Barry K.W."/>
            <person name="Belfiori B."/>
            <person name="Cichocki N."/>
            <person name="Clum A."/>
            <person name="Dockter R.B."/>
            <person name="Fauchery L."/>
            <person name="Guy J."/>
            <person name="Iotti M."/>
            <person name="Le Tacon F."/>
            <person name="Lindquist E.A."/>
            <person name="Lipzen A."/>
            <person name="Malagnac F."/>
            <person name="Mello A."/>
            <person name="Molinier V."/>
            <person name="Miyauchi S."/>
            <person name="Poulain J."/>
            <person name="Riccioni C."/>
            <person name="Rubini A."/>
            <person name="Sitrit Y."/>
            <person name="Splivallo R."/>
            <person name="Traeger S."/>
            <person name="Wang M."/>
            <person name="Zifcakova L."/>
            <person name="Wipf D."/>
            <person name="Zambonelli A."/>
            <person name="Paolocci F."/>
            <person name="Nowrousian M."/>
            <person name="Ottonello S."/>
            <person name="Baldrian P."/>
            <person name="Spatafora J.W."/>
            <person name="Henrissat B."/>
            <person name="Nagy L.G."/>
            <person name="Aury J.M."/>
            <person name="Wincker P."/>
            <person name="Grigoriev I.V."/>
            <person name="Bonfante P."/>
            <person name="Martin F.M."/>
        </authorList>
    </citation>
    <scope>NUCLEOTIDE SEQUENCE [LARGE SCALE GENOMIC DNA]</scope>
    <source>
        <strain evidence="2 3">ATCC MYA-4762</strain>
    </source>
</reference>